<dbReference type="InterPro" id="IPR036291">
    <property type="entry name" value="NAD(P)-bd_dom_sf"/>
</dbReference>
<feature type="region of interest" description="Disordered" evidence="1">
    <location>
        <begin position="280"/>
        <end position="300"/>
    </location>
</feature>
<dbReference type="PANTHER" id="PTHR44147:SF2">
    <property type="entry name" value="DEHYDROGENASE_REDUCTASE SDR FAMILY MEMBER 1"/>
    <property type="match status" value="1"/>
</dbReference>
<name>A0A5S9QBJ1_9GAMM</name>
<reference evidence="2 3" key="1">
    <citation type="submission" date="2019-11" db="EMBL/GenBank/DDBJ databases">
        <authorList>
            <person name="Holert J."/>
        </authorList>
    </citation>
    <scope>NUCLEOTIDE SEQUENCE [LARGE SCALE GENOMIC DNA]</scope>
    <source>
        <strain evidence="2">BC5_2</strain>
    </source>
</reference>
<dbReference type="Gene3D" id="3.40.50.720">
    <property type="entry name" value="NAD(P)-binding Rossmann-like Domain"/>
    <property type="match status" value="1"/>
</dbReference>
<proteinExistence type="predicted"/>
<dbReference type="Proteomes" id="UP000434580">
    <property type="component" value="Unassembled WGS sequence"/>
</dbReference>
<dbReference type="PRINTS" id="PR00081">
    <property type="entry name" value="GDHRDH"/>
</dbReference>
<dbReference type="OrthoDB" id="63584at2"/>
<dbReference type="Pfam" id="PF00106">
    <property type="entry name" value="adh_short"/>
    <property type="match status" value="1"/>
</dbReference>
<dbReference type="InterPro" id="IPR002347">
    <property type="entry name" value="SDR_fam"/>
</dbReference>
<sequence>MTIVESSEHDLSAEQTPVPRTVVVTGASRGAGKGIALALAQPGTTIYVTGRTSRSGEASLPGTVFETVRLIEERGGKGVAVVCDHGDDEQVRQLFERVERDSGSLDILVNNACAVPEGLTDAQPFWEKSLRQLDIIDVGMRSHYVSSYFAAPLLVKQSGSLIVHTSSAGGRCYMHGPAYGGGKAAVDKFANDMAVDFRAHGVACVSLWMGLMSTERTQALMAHEPAKYGGMEAMCESPEFPGRVIDALWCDRQLMGKSGLILVAAQQALEYGITDIDGSQPSSPTGYLGEPAQANPAIVE</sequence>
<gene>
    <name evidence="2" type="ORF">DPBNPPHM_01864</name>
</gene>
<organism evidence="2 3">
    <name type="scientific">BD1-7 clade bacterium</name>
    <dbReference type="NCBI Taxonomy" id="2029982"/>
    <lineage>
        <taxon>Bacteria</taxon>
        <taxon>Pseudomonadati</taxon>
        <taxon>Pseudomonadota</taxon>
        <taxon>Gammaproteobacteria</taxon>
        <taxon>Cellvibrionales</taxon>
        <taxon>Spongiibacteraceae</taxon>
        <taxon>BD1-7 clade</taxon>
    </lineage>
</organism>
<evidence type="ECO:0000313" key="3">
    <source>
        <dbReference type="Proteomes" id="UP000434580"/>
    </source>
</evidence>
<evidence type="ECO:0000313" key="2">
    <source>
        <dbReference type="EMBL" id="CAA0114669.1"/>
    </source>
</evidence>
<evidence type="ECO:0000256" key="1">
    <source>
        <dbReference type="SAM" id="MobiDB-lite"/>
    </source>
</evidence>
<protein>
    <submittedName>
        <fullName evidence="2">3-beta-hydroxycholanate 3-dehydrogenase (NADP(+))</fullName>
        <ecNumber evidence="2">1.1.1.393</ecNumber>
    </submittedName>
</protein>
<accession>A0A5S9QBJ1</accession>
<dbReference type="PANTHER" id="PTHR44147">
    <property type="entry name" value="DEHYDROGENASE/REDUCTASE SDR FAMILY MEMBER 1"/>
    <property type="match status" value="1"/>
</dbReference>
<dbReference type="EMBL" id="CACSII010000017">
    <property type="protein sequence ID" value="CAA0114669.1"/>
    <property type="molecule type" value="Genomic_DNA"/>
</dbReference>
<dbReference type="SUPFAM" id="SSF51735">
    <property type="entry name" value="NAD(P)-binding Rossmann-fold domains"/>
    <property type="match status" value="1"/>
</dbReference>
<keyword evidence="2" id="KW-0560">Oxidoreductase</keyword>
<dbReference type="EC" id="1.1.1.393" evidence="2"/>
<dbReference type="AlphaFoldDB" id="A0A5S9QBJ1"/>
<dbReference type="GO" id="GO:0016491">
    <property type="term" value="F:oxidoreductase activity"/>
    <property type="evidence" value="ECO:0007669"/>
    <property type="project" value="UniProtKB-KW"/>
</dbReference>